<evidence type="ECO:0000313" key="11">
    <source>
        <dbReference type="EMBL" id="UXP33385.1"/>
    </source>
</evidence>
<comment type="similarity">
    <text evidence="1 7 8">Belongs to the FGGY kinase family.</text>
</comment>
<dbReference type="Pfam" id="PF02782">
    <property type="entry name" value="FGGY_C"/>
    <property type="match status" value="1"/>
</dbReference>
<feature type="binding site" evidence="7">
    <location>
        <position position="82"/>
    </location>
    <ligand>
        <name>glycerol</name>
        <dbReference type="ChEBI" id="CHEBI:17754"/>
    </ligand>
</feature>
<dbReference type="PIRSF" id="PIRSF000538">
    <property type="entry name" value="GlpK"/>
    <property type="match status" value="1"/>
</dbReference>
<dbReference type="SUPFAM" id="SSF53067">
    <property type="entry name" value="Actin-like ATPase domain"/>
    <property type="match status" value="2"/>
</dbReference>
<dbReference type="PROSITE" id="PS00445">
    <property type="entry name" value="FGGY_KINASES_2"/>
    <property type="match status" value="1"/>
</dbReference>
<feature type="binding site" evidence="7">
    <location>
        <position position="409"/>
    </location>
    <ligand>
        <name>ATP</name>
        <dbReference type="ChEBI" id="CHEBI:30616"/>
    </ligand>
</feature>
<evidence type="ECO:0000256" key="8">
    <source>
        <dbReference type="RuleBase" id="RU003733"/>
    </source>
</evidence>
<keyword evidence="5 7" id="KW-0319">Glycerol metabolism</keyword>
<feature type="binding site" evidence="7">
    <location>
        <position position="243"/>
    </location>
    <ligand>
        <name>sn-glycerol 3-phosphate</name>
        <dbReference type="ChEBI" id="CHEBI:57597"/>
    </ligand>
</feature>
<feature type="binding site" evidence="7">
    <location>
        <position position="308"/>
    </location>
    <ligand>
        <name>ATP</name>
        <dbReference type="ChEBI" id="CHEBI:30616"/>
    </ligand>
</feature>
<dbReference type="PANTHER" id="PTHR10196">
    <property type="entry name" value="SUGAR KINASE"/>
    <property type="match status" value="1"/>
</dbReference>
<feature type="domain" description="Carbohydrate kinase FGGY N-terminal" evidence="9">
    <location>
        <begin position="4"/>
        <end position="250"/>
    </location>
</feature>
<feature type="binding site" evidence="7">
    <location>
        <position position="12"/>
    </location>
    <ligand>
        <name>sn-glycerol 3-phosphate</name>
        <dbReference type="ChEBI" id="CHEBI:57597"/>
    </ligand>
</feature>
<evidence type="ECO:0000256" key="7">
    <source>
        <dbReference type="HAMAP-Rule" id="MF_00186"/>
    </source>
</evidence>
<feature type="binding site" evidence="7">
    <location>
        <position position="136"/>
    </location>
    <ligand>
        <name>glycerol</name>
        <dbReference type="ChEBI" id="CHEBI:17754"/>
    </ligand>
</feature>
<name>A0ABY6CTR8_9BACT</name>
<evidence type="ECO:0000259" key="9">
    <source>
        <dbReference type="Pfam" id="PF00370"/>
    </source>
</evidence>
<comment type="catalytic activity">
    <reaction evidence="7">
        <text>glycerol + ATP = sn-glycerol 3-phosphate + ADP + H(+)</text>
        <dbReference type="Rhea" id="RHEA:21644"/>
        <dbReference type="ChEBI" id="CHEBI:15378"/>
        <dbReference type="ChEBI" id="CHEBI:17754"/>
        <dbReference type="ChEBI" id="CHEBI:30616"/>
        <dbReference type="ChEBI" id="CHEBI:57597"/>
        <dbReference type="ChEBI" id="CHEBI:456216"/>
        <dbReference type="EC" id="2.7.1.30"/>
    </reaction>
</comment>
<feature type="binding site" evidence="7">
    <location>
        <position position="265"/>
    </location>
    <ligand>
        <name>ATP</name>
        <dbReference type="ChEBI" id="CHEBI:30616"/>
    </ligand>
</feature>
<dbReference type="EMBL" id="CP106679">
    <property type="protein sequence ID" value="UXP33385.1"/>
    <property type="molecule type" value="Genomic_DNA"/>
</dbReference>
<accession>A0ABY6CTR8</accession>
<dbReference type="PANTHER" id="PTHR10196:SF69">
    <property type="entry name" value="GLYCEROL KINASE"/>
    <property type="match status" value="1"/>
</dbReference>
<comment type="pathway">
    <text evidence="7">Polyol metabolism; glycerol degradation via glycerol kinase pathway; sn-glycerol 3-phosphate from glycerol: step 1/1.</text>
</comment>
<feature type="binding site" evidence="7">
    <location>
        <position position="413"/>
    </location>
    <ligand>
        <name>ADP</name>
        <dbReference type="ChEBI" id="CHEBI:456216"/>
    </ligand>
</feature>
<evidence type="ECO:0000256" key="1">
    <source>
        <dbReference type="ARBA" id="ARBA00009156"/>
    </source>
</evidence>
<dbReference type="EC" id="2.7.1.30" evidence="7"/>
<dbReference type="PROSITE" id="PS00933">
    <property type="entry name" value="FGGY_KINASES_1"/>
    <property type="match status" value="1"/>
</dbReference>
<feature type="binding site" evidence="7">
    <location>
        <position position="16"/>
    </location>
    <ligand>
        <name>ADP</name>
        <dbReference type="ChEBI" id="CHEBI:456216"/>
    </ligand>
</feature>
<keyword evidence="3 7" id="KW-0547">Nucleotide-binding</keyword>
<keyword evidence="12" id="KW-1185">Reference proteome</keyword>
<evidence type="ECO:0000256" key="5">
    <source>
        <dbReference type="ARBA" id="ARBA00022798"/>
    </source>
</evidence>
<keyword evidence="6 7" id="KW-0067">ATP-binding</keyword>
<dbReference type="InterPro" id="IPR018484">
    <property type="entry name" value="FGGY_N"/>
</dbReference>
<evidence type="ECO:0000313" key="12">
    <source>
        <dbReference type="Proteomes" id="UP001065174"/>
    </source>
</evidence>
<feature type="binding site" evidence="7">
    <location>
        <position position="12"/>
    </location>
    <ligand>
        <name>ATP</name>
        <dbReference type="ChEBI" id="CHEBI:30616"/>
    </ligand>
</feature>
<feature type="binding site" evidence="7">
    <location>
        <position position="83"/>
    </location>
    <ligand>
        <name>sn-glycerol 3-phosphate</name>
        <dbReference type="ChEBI" id="CHEBI:57597"/>
    </ligand>
</feature>
<evidence type="ECO:0000256" key="6">
    <source>
        <dbReference type="ARBA" id="ARBA00022840"/>
    </source>
</evidence>
<feature type="binding site" evidence="7">
    <location>
        <position position="14"/>
    </location>
    <ligand>
        <name>ATP</name>
        <dbReference type="ChEBI" id="CHEBI:30616"/>
    </ligand>
</feature>
<dbReference type="Pfam" id="PF00370">
    <property type="entry name" value="FGGY_N"/>
    <property type="match status" value="1"/>
</dbReference>
<feature type="binding site" evidence="7">
    <location>
        <position position="244"/>
    </location>
    <ligand>
        <name>glycerol</name>
        <dbReference type="ChEBI" id="CHEBI:17754"/>
    </ligand>
</feature>
<dbReference type="Proteomes" id="UP001065174">
    <property type="component" value="Chromosome"/>
</dbReference>
<feature type="binding site" evidence="7">
    <location>
        <position position="13"/>
    </location>
    <ligand>
        <name>ATP</name>
        <dbReference type="ChEBI" id="CHEBI:30616"/>
    </ligand>
</feature>
<feature type="binding site" evidence="7">
    <location>
        <position position="83"/>
    </location>
    <ligand>
        <name>glycerol</name>
        <dbReference type="ChEBI" id="CHEBI:17754"/>
    </ligand>
</feature>
<comment type="activity regulation">
    <text evidence="7">Inhibited by fructose 1,6-bisphosphate (FBP).</text>
</comment>
<dbReference type="HAMAP" id="MF_00186">
    <property type="entry name" value="Glycerol_kin"/>
    <property type="match status" value="1"/>
</dbReference>
<evidence type="ECO:0000256" key="2">
    <source>
        <dbReference type="ARBA" id="ARBA00022679"/>
    </source>
</evidence>
<dbReference type="GO" id="GO:0004370">
    <property type="term" value="F:glycerol kinase activity"/>
    <property type="evidence" value="ECO:0007669"/>
    <property type="project" value="UniProtKB-EC"/>
</dbReference>
<feature type="binding site" evidence="7">
    <location>
        <position position="12"/>
    </location>
    <ligand>
        <name>ADP</name>
        <dbReference type="ChEBI" id="CHEBI:456216"/>
    </ligand>
</feature>
<dbReference type="NCBIfam" id="TIGR01311">
    <property type="entry name" value="glycerol_kin"/>
    <property type="match status" value="1"/>
</dbReference>
<sequence length="495" mass="54843">MKQYVLALDLGTTSLRAAIFDQKAKMIGIAQKELKQTSPQPGWVEHDPKVMIKDQVEMIYEVLKKTKVSISDVSAIGISNQRESVVVWEKRSGRPIYNCISWQDTRTSEICKDLKFEEEGLEAYVKETTGLIVDPYFSATKLQWILDNVSGARKKAENGELLFGTIDTWLIWNLTEGESHITDFTNASRTMLFNIVELKWDDELLEKFNIPREMLPDVTHSGYFFGTAKLAGANIQITGVAGDQQASLFGQGCIEPGQAKNTYGTGCFILMNTGEKIQYSKNGLLTTIALGFNGKIDYALEGSVFIAGAAVQWLRDGLKLIISASDTEAIAKNANPESGVYVVPAFAGLGAPFWDSYARGGMFGLTRETNQNDIIKATLDSMAYQTRDVLQAMAADSGLKITHLMVDGGASANNYLMQFQADIMGILVERPANIESTVTGAAYLAGITAGIWNIDSLMNKRTIDKTFKPKMDEYTRNKLYEGWHNAVKRCMNWAR</sequence>
<keyword evidence="2 7" id="KW-0808">Transferase</keyword>
<dbReference type="RefSeq" id="WP_262310814.1">
    <property type="nucleotide sequence ID" value="NZ_CP106679.1"/>
</dbReference>
<protein>
    <recommendedName>
        <fullName evidence="7">Glycerol kinase</fullName>
        <ecNumber evidence="7">2.7.1.30</ecNumber>
    </recommendedName>
    <alternativeName>
        <fullName evidence="7">ATP:glycerol 3-phosphotransferase</fullName>
    </alternativeName>
    <alternativeName>
        <fullName evidence="7">Glycerokinase</fullName>
        <shortName evidence="7">GK</shortName>
    </alternativeName>
</protein>
<dbReference type="NCBIfam" id="NF000756">
    <property type="entry name" value="PRK00047.1"/>
    <property type="match status" value="1"/>
</dbReference>
<feature type="binding site" evidence="7">
    <location>
        <position position="312"/>
    </location>
    <ligand>
        <name>ATP</name>
        <dbReference type="ChEBI" id="CHEBI:30616"/>
    </ligand>
</feature>
<keyword evidence="4 7" id="KW-0418">Kinase</keyword>
<organism evidence="11 12">
    <name type="scientific">Reichenbachiella agarivorans</name>
    <dbReference type="NCBI Taxonomy" id="2979464"/>
    <lineage>
        <taxon>Bacteria</taxon>
        <taxon>Pseudomonadati</taxon>
        <taxon>Bacteroidota</taxon>
        <taxon>Cytophagia</taxon>
        <taxon>Cytophagales</taxon>
        <taxon>Reichenbachiellaceae</taxon>
        <taxon>Reichenbachiella</taxon>
    </lineage>
</organism>
<dbReference type="Gene3D" id="3.30.420.40">
    <property type="match status" value="2"/>
</dbReference>
<evidence type="ECO:0000256" key="3">
    <source>
        <dbReference type="ARBA" id="ARBA00022741"/>
    </source>
</evidence>
<reference evidence="11" key="1">
    <citation type="submission" date="2022-09" db="EMBL/GenBank/DDBJ databases">
        <title>Comparative genomics and taxonomic characterization of three novel marine species of genus Reichenbachiella exhibiting antioxidant and polysaccharide degradation activities.</title>
        <authorList>
            <person name="Muhammad N."/>
            <person name="Lee Y.-J."/>
            <person name="Ko J."/>
            <person name="Kim S.-G."/>
        </authorList>
    </citation>
    <scope>NUCLEOTIDE SEQUENCE</scope>
    <source>
        <strain evidence="11">BKB1-1</strain>
    </source>
</reference>
<feature type="domain" description="Carbohydrate kinase FGGY C-terminal" evidence="10">
    <location>
        <begin position="260"/>
        <end position="448"/>
    </location>
</feature>
<evidence type="ECO:0000259" key="10">
    <source>
        <dbReference type="Pfam" id="PF02782"/>
    </source>
</evidence>
<dbReference type="InterPro" id="IPR018485">
    <property type="entry name" value="FGGY_C"/>
</dbReference>
<feature type="binding site" evidence="7">
    <location>
        <position position="265"/>
    </location>
    <ligand>
        <name>ADP</name>
        <dbReference type="ChEBI" id="CHEBI:456216"/>
    </ligand>
</feature>
<dbReference type="InterPro" id="IPR018483">
    <property type="entry name" value="Carb_kinase_FGGY_CS"/>
</dbReference>
<feature type="binding site" evidence="7">
    <location>
        <position position="409"/>
    </location>
    <ligand>
        <name>ADP</name>
        <dbReference type="ChEBI" id="CHEBI:456216"/>
    </ligand>
</feature>
<proteinExistence type="inferred from homology"/>
<comment type="function">
    <text evidence="7">Key enzyme in the regulation of glycerol uptake and metabolism. Catalyzes the phosphorylation of glycerol to yield sn-glycerol 3-phosphate.</text>
</comment>
<feature type="binding site" evidence="7">
    <location>
        <position position="308"/>
    </location>
    <ligand>
        <name>ADP</name>
        <dbReference type="ChEBI" id="CHEBI:456216"/>
    </ligand>
</feature>
<feature type="binding site" evidence="7">
    <location>
        <position position="243"/>
    </location>
    <ligand>
        <name>glycerol</name>
        <dbReference type="ChEBI" id="CHEBI:17754"/>
    </ligand>
</feature>
<dbReference type="InterPro" id="IPR005999">
    <property type="entry name" value="Glycerol_kin"/>
</dbReference>
<dbReference type="InterPro" id="IPR000577">
    <property type="entry name" value="Carb_kinase_FGGY"/>
</dbReference>
<evidence type="ECO:0000256" key="4">
    <source>
        <dbReference type="ARBA" id="ARBA00022777"/>
    </source>
</evidence>
<feature type="binding site" evidence="7">
    <location>
        <position position="136"/>
    </location>
    <ligand>
        <name>sn-glycerol 3-phosphate</name>
        <dbReference type="ChEBI" id="CHEBI:57597"/>
    </ligand>
</feature>
<feature type="binding site" evidence="7">
    <location>
        <position position="82"/>
    </location>
    <ligand>
        <name>sn-glycerol 3-phosphate</name>
        <dbReference type="ChEBI" id="CHEBI:57597"/>
    </ligand>
</feature>
<dbReference type="CDD" id="cd07786">
    <property type="entry name" value="FGGY_EcGK_like"/>
    <property type="match status" value="1"/>
</dbReference>
<gene>
    <name evidence="7 11" type="primary">glpK</name>
    <name evidence="11" type="ORF">N6H18_05395</name>
</gene>
<dbReference type="InterPro" id="IPR043129">
    <property type="entry name" value="ATPase_NBD"/>
</dbReference>